<name>A0A2P2NKW3_RHIMU</name>
<dbReference type="AlphaFoldDB" id="A0A2P2NKW3"/>
<dbReference type="EMBL" id="GGEC01062600">
    <property type="protein sequence ID" value="MBX43084.1"/>
    <property type="molecule type" value="Transcribed_RNA"/>
</dbReference>
<sequence length="31" mass="3699">MCAASNVNYIEVIKYSHINHIYQIYLNKIRS</sequence>
<accession>A0A2P2NKW3</accession>
<proteinExistence type="predicted"/>
<organism evidence="1">
    <name type="scientific">Rhizophora mucronata</name>
    <name type="common">Asiatic mangrove</name>
    <dbReference type="NCBI Taxonomy" id="61149"/>
    <lineage>
        <taxon>Eukaryota</taxon>
        <taxon>Viridiplantae</taxon>
        <taxon>Streptophyta</taxon>
        <taxon>Embryophyta</taxon>
        <taxon>Tracheophyta</taxon>
        <taxon>Spermatophyta</taxon>
        <taxon>Magnoliopsida</taxon>
        <taxon>eudicotyledons</taxon>
        <taxon>Gunneridae</taxon>
        <taxon>Pentapetalae</taxon>
        <taxon>rosids</taxon>
        <taxon>fabids</taxon>
        <taxon>Malpighiales</taxon>
        <taxon>Rhizophoraceae</taxon>
        <taxon>Rhizophora</taxon>
    </lineage>
</organism>
<reference evidence="1" key="1">
    <citation type="submission" date="2018-02" db="EMBL/GenBank/DDBJ databases">
        <title>Rhizophora mucronata_Transcriptome.</title>
        <authorList>
            <person name="Meera S.P."/>
            <person name="Sreeshan A."/>
            <person name="Augustine A."/>
        </authorList>
    </citation>
    <scope>NUCLEOTIDE SEQUENCE</scope>
    <source>
        <tissue evidence="1">Leaf</tissue>
    </source>
</reference>
<protein>
    <submittedName>
        <fullName evidence="1">Uncharacterized protein</fullName>
    </submittedName>
</protein>
<evidence type="ECO:0000313" key="1">
    <source>
        <dbReference type="EMBL" id="MBX43084.1"/>
    </source>
</evidence>